<dbReference type="PANTHER" id="PTHR43180:SF63">
    <property type="entry name" value="DEHYDROGENASE_REDUCTASE FAMILY PROTEIN, PUTATIVE (AFU_ORTHOLOGUE AFUA_6G03520)-RELATED"/>
    <property type="match status" value="1"/>
</dbReference>
<evidence type="ECO:0000256" key="1">
    <source>
        <dbReference type="ARBA" id="ARBA00006484"/>
    </source>
</evidence>
<keyword evidence="3" id="KW-0560">Oxidoreductase</keyword>
<evidence type="ECO:0000313" key="4">
    <source>
        <dbReference type="EMBL" id="VUC28020.1"/>
    </source>
</evidence>
<evidence type="ECO:0000256" key="3">
    <source>
        <dbReference type="ARBA" id="ARBA00023002"/>
    </source>
</evidence>
<organism evidence="4 5">
    <name type="scientific">Bionectria ochroleuca</name>
    <name type="common">Gliocladium roseum</name>
    <dbReference type="NCBI Taxonomy" id="29856"/>
    <lineage>
        <taxon>Eukaryota</taxon>
        <taxon>Fungi</taxon>
        <taxon>Dikarya</taxon>
        <taxon>Ascomycota</taxon>
        <taxon>Pezizomycotina</taxon>
        <taxon>Sordariomycetes</taxon>
        <taxon>Hypocreomycetidae</taxon>
        <taxon>Hypocreales</taxon>
        <taxon>Bionectriaceae</taxon>
        <taxon>Clonostachys</taxon>
    </lineage>
</organism>
<gene>
    <name evidence="4" type="ORF">CLO192961_LOCUS223513</name>
</gene>
<dbReference type="PROSITE" id="PS00061">
    <property type="entry name" value="ADH_SHORT"/>
    <property type="match status" value="1"/>
</dbReference>
<dbReference type="CDD" id="cd05233">
    <property type="entry name" value="SDR_c"/>
    <property type="match status" value="1"/>
</dbReference>
<proteinExistence type="inferred from homology"/>
<comment type="similarity">
    <text evidence="1">Belongs to the short-chain dehydrogenases/reductases (SDR) family.</text>
</comment>
<dbReference type="PRINTS" id="PR00081">
    <property type="entry name" value="GDHRDH"/>
</dbReference>
<dbReference type="Pfam" id="PF13561">
    <property type="entry name" value="adh_short_C2"/>
    <property type="match status" value="1"/>
</dbReference>
<sequence>MASSGQTGRLAGKNAIVTGAGGGIGLETCILFAKEGANVLMADISEPALEKALAKVKQLVPGAGRVETKKTDVSKEDDVKALVDHLDSWGGLDVIFNNAGIMHAQDDDAVNTPEAIWDLTHNINVKGVWFGCKHAVLSLRRHNKTRGSIINTASVVALVGAATPQLAYTASKGAVLALTRELAMVHARENFRFNNLCPAPLNTPLLQDWLGDDKAKRMRREIHFPMGRFGEAIEQAQAVVFLASDESSFVNGHDFVVDGGMTKAYVTAEGPAVPPPQNNALKDSL</sequence>
<name>A0ABY6UA84_BIOOC</name>
<dbReference type="PRINTS" id="PR00080">
    <property type="entry name" value="SDRFAMILY"/>
</dbReference>
<dbReference type="EMBL" id="CABFNS010000778">
    <property type="protein sequence ID" value="VUC28020.1"/>
    <property type="molecule type" value="Genomic_DNA"/>
</dbReference>
<dbReference type="Proteomes" id="UP000766486">
    <property type="component" value="Unassembled WGS sequence"/>
</dbReference>
<protein>
    <recommendedName>
        <fullName evidence="6">Glucose 1-dehydrogenase</fullName>
    </recommendedName>
</protein>
<keyword evidence="2" id="KW-0521">NADP</keyword>
<dbReference type="InterPro" id="IPR002347">
    <property type="entry name" value="SDR_fam"/>
</dbReference>
<evidence type="ECO:0008006" key="6">
    <source>
        <dbReference type="Google" id="ProtNLM"/>
    </source>
</evidence>
<evidence type="ECO:0000256" key="2">
    <source>
        <dbReference type="ARBA" id="ARBA00022857"/>
    </source>
</evidence>
<accession>A0ABY6UA84</accession>
<dbReference type="InterPro" id="IPR036291">
    <property type="entry name" value="NAD(P)-bd_dom_sf"/>
</dbReference>
<evidence type="ECO:0000313" key="5">
    <source>
        <dbReference type="Proteomes" id="UP000766486"/>
    </source>
</evidence>
<reference evidence="4 5" key="1">
    <citation type="submission" date="2019-06" db="EMBL/GenBank/DDBJ databases">
        <authorList>
            <person name="Broberg M."/>
        </authorList>
    </citation>
    <scope>NUCLEOTIDE SEQUENCE [LARGE SCALE GENOMIC DNA]</scope>
</reference>
<dbReference type="PANTHER" id="PTHR43180">
    <property type="entry name" value="3-OXOACYL-(ACYL-CARRIER-PROTEIN) REDUCTASE (AFU_ORTHOLOGUE AFUA_6G11210)"/>
    <property type="match status" value="1"/>
</dbReference>
<comment type="caution">
    <text evidence="4">The sequence shown here is derived from an EMBL/GenBank/DDBJ whole genome shotgun (WGS) entry which is preliminary data.</text>
</comment>
<dbReference type="SUPFAM" id="SSF51735">
    <property type="entry name" value="NAD(P)-binding Rossmann-fold domains"/>
    <property type="match status" value="1"/>
</dbReference>
<keyword evidence="5" id="KW-1185">Reference proteome</keyword>
<dbReference type="Gene3D" id="3.40.50.720">
    <property type="entry name" value="NAD(P)-binding Rossmann-like Domain"/>
    <property type="match status" value="1"/>
</dbReference>
<dbReference type="InterPro" id="IPR020904">
    <property type="entry name" value="Sc_DH/Rdtase_CS"/>
</dbReference>